<sequence length="220" mass="23498">MPMKVSVILPFTSGRPEDLAVNTWYSNADLLSTGGDEFVDWVRDLYVGDVAETYDGIGRLIAGQVNKAGCILRSVGFNPATGKETSEANEEVIELGNQYDAENLPSEVALCLSYDAGFLLGVPKGRTRGRVFIGPLCNINGTTATNPSRPGATYISDLVEFAGVSAAARNAAGAAISLYSPTDGVLRTIRAFSCDNEWDTQRRRGVEPTSRTIQTVAVTP</sequence>
<accession>A0A0H5QNL6</accession>
<reference evidence="1" key="2">
    <citation type="submission" date="2015-07" db="EMBL/GenBank/DDBJ databases">
        <title>Plasmids, circular viruses and viroids from rat gut.</title>
        <authorList>
            <person name="Jorgensen T.J."/>
            <person name="Hansen M.A."/>
            <person name="Xu Z."/>
            <person name="Tabak M.A."/>
            <person name="Sorensen S.J."/>
            <person name="Hansen L.H."/>
        </authorList>
    </citation>
    <scope>NUCLEOTIDE SEQUENCE</scope>
    <source>
        <strain evidence="1">RGFK1493</strain>
    </source>
</reference>
<name>A0A0H5QNL6_9ZZZZ</name>
<dbReference type="EMBL" id="LN854030">
    <property type="protein sequence ID" value="CRY97332.1"/>
    <property type="molecule type" value="Genomic_DNA"/>
</dbReference>
<protein>
    <submittedName>
        <fullName evidence="1">Uncharacterized protein</fullName>
    </submittedName>
</protein>
<organism evidence="1">
    <name type="scientific">uncultured prokaryote</name>
    <dbReference type="NCBI Taxonomy" id="198431"/>
    <lineage>
        <taxon>unclassified sequences</taxon>
        <taxon>environmental samples</taxon>
    </lineage>
</organism>
<proteinExistence type="predicted"/>
<dbReference type="AlphaFoldDB" id="A0A0H5QNL6"/>
<reference evidence="1" key="1">
    <citation type="submission" date="2015-06" db="EMBL/GenBank/DDBJ databases">
        <authorList>
            <person name="Joergensen T."/>
        </authorList>
    </citation>
    <scope>NUCLEOTIDE SEQUENCE</scope>
    <source>
        <strain evidence="1">RGFK1493</strain>
    </source>
</reference>
<evidence type="ECO:0000313" key="1">
    <source>
        <dbReference type="EMBL" id="CRY97332.1"/>
    </source>
</evidence>